<sequence length="48" mass="5216">MEQLEKQISLPMSKRVEYSRSIPLQIEAARAAKREAALRAAASQGAGC</sequence>
<organism evidence="1 2">
    <name type="scientific">Candidatus Akkermansia intestinigallinarum</name>
    <dbReference type="NCBI Taxonomy" id="2838431"/>
    <lineage>
        <taxon>Bacteria</taxon>
        <taxon>Pseudomonadati</taxon>
        <taxon>Verrucomicrobiota</taxon>
        <taxon>Verrucomicrobiia</taxon>
        <taxon>Verrucomicrobiales</taxon>
        <taxon>Akkermansiaceae</taxon>
        <taxon>Akkermansia</taxon>
    </lineage>
</organism>
<dbReference type="EMBL" id="DXFQ01000135">
    <property type="protein sequence ID" value="HIX20384.1"/>
    <property type="molecule type" value="Genomic_DNA"/>
</dbReference>
<protein>
    <submittedName>
        <fullName evidence="1">Uncharacterized protein</fullName>
    </submittedName>
</protein>
<reference evidence="1" key="2">
    <citation type="submission" date="2021-04" db="EMBL/GenBank/DDBJ databases">
        <authorList>
            <person name="Gilroy R."/>
        </authorList>
    </citation>
    <scope>NUCLEOTIDE SEQUENCE</scope>
    <source>
        <strain evidence="1">14975</strain>
    </source>
</reference>
<dbReference type="AlphaFoldDB" id="A0A9D1VCR0"/>
<name>A0A9D1VCR0_9BACT</name>
<evidence type="ECO:0000313" key="1">
    <source>
        <dbReference type="EMBL" id="HIX20384.1"/>
    </source>
</evidence>
<proteinExistence type="predicted"/>
<gene>
    <name evidence="1" type="ORF">H9862_07270</name>
</gene>
<comment type="caution">
    <text evidence="1">The sequence shown here is derived from an EMBL/GenBank/DDBJ whole genome shotgun (WGS) entry which is preliminary data.</text>
</comment>
<evidence type="ECO:0000313" key="2">
    <source>
        <dbReference type="Proteomes" id="UP000823964"/>
    </source>
</evidence>
<accession>A0A9D1VCR0</accession>
<reference evidence="1" key="1">
    <citation type="journal article" date="2021" name="PeerJ">
        <title>Extensive microbial diversity within the chicken gut microbiome revealed by metagenomics and culture.</title>
        <authorList>
            <person name="Gilroy R."/>
            <person name="Ravi A."/>
            <person name="Getino M."/>
            <person name="Pursley I."/>
            <person name="Horton D.L."/>
            <person name="Alikhan N.F."/>
            <person name="Baker D."/>
            <person name="Gharbi K."/>
            <person name="Hall N."/>
            <person name="Watson M."/>
            <person name="Adriaenssens E.M."/>
            <person name="Foster-Nyarko E."/>
            <person name="Jarju S."/>
            <person name="Secka A."/>
            <person name="Antonio M."/>
            <person name="Oren A."/>
            <person name="Chaudhuri R.R."/>
            <person name="La Ragione R."/>
            <person name="Hildebrand F."/>
            <person name="Pallen M.J."/>
        </authorList>
    </citation>
    <scope>NUCLEOTIDE SEQUENCE</scope>
    <source>
        <strain evidence="1">14975</strain>
    </source>
</reference>
<dbReference type="Proteomes" id="UP000823964">
    <property type="component" value="Unassembled WGS sequence"/>
</dbReference>